<dbReference type="Proteomes" id="UP000001699">
    <property type="component" value="Unassembled WGS sequence"/>
</dbReference>
<dbReference type="HOGENOM" id="CLU_006586_17_1_1"/>
<dbReference type="VEuPathDB" id="FungiDB:AFUB_064820"/>
<feature type="domain" description="Carboxylesterase type B" evidence="4">
    <location>
        <begin position="15"/>
        <end position="500"/>
    </location>
</feature>
<dbReference type="PhylomeDB" id="B0Y5W5"/>
<sequence length="559" mass="62708">METIRYPYVKSLGHRGYVQGVTITLKATNTPLCRFFGGIRYGLAPSQRWRRAQRLPSDYTYGTRDQPSQRDGSGVCPQPSFMNGSFQDEWTEDCFQCNIWVPVAEPPEIGWPVLVFIHHALTLRYCIDPFYVVDGGFLQFGTPNAFSAAALLGEADFNAIIVMPAYRLGVFGFLSSSEIEQDATYVGETVGNHGFWDQRLALEWTRDNIALFGGNPSQVTISGYSAGAYSVFYQLAYDLQLPPAQSLVKQVCIWSNSPGVQPKSETAAQLQFNQLLSELNIPTSLSWAEKLARLRSIPAKSLLDAATSIELHQFRPTSDGTFIDPSLFNALDNGTFARKLTARNIRIMLGECRDERSLYATWHPPQSNTLQSLHRRLLVDYPRHIADALIKIHCPTGQLPPGCKNWHTDAFGLIYADIQVHKTQRGLIHALATGNADRLLYRYRIEKRLQCADRTIPPAWGVTHATDQYLWFWGNGEVLQADEKPMVREAFIGPLIRFVRGDADADIGWGTDDYRQVRSLRPDGSIQICEDGLWDEALRVWRALREVGGPSEGATSAKL</sequence>
<dbReference type="PROSITE" id="PS00122">
    <property type="entry name" value="CARBOXYLESTERASE_B_1"/>
    <property type="match status" value="1"/>
</dbReference>
<dbReference type="AlphaFoldDB" id="B0Y5W5"/>
<dbReference type="EMBL" id="DS499598">
    <property type="protein sequence ID" value="EDP50150.1"/>
    <property type="molecule type" value="Genomic_DNA"/>
</dbReference>
<dbReference type="GO" id="GO:0016787">
    <property type="term" value="F:hydrolase activity"/>
    <property type="evidence" value="ECO:0007669"/>
    <property type="project" value="UniProtKB-KW"/>
</dbReference>
<keyword evidence="6" id="KW-1185">Reference proteome</keyword>
<evidence type="ECO:0000313" key="5">
    <source>
        <dbReference type="EMBL" id="EDP50150.1"/>
    </source>
</evidence>
<evidence type="ECO:0000313" key="6">
    <source>
        <dbReference type="Proteomes" id="UP000001699"/>
    </source>
</evidence>
<keyword evidence="2 3" id="KW-0378">Hydrolase</keyword>
<dbReference type="OrthoDB" id="6846267at2759"/>
<dbReference type="Gene3D" id="3.40.50.1820">
    <property type="entry name" value="alpha/beta hydrolase"/>
    <property type="match status" value="1"/>
</dbReference>
<protein>
    <recommendedName>
        <fullName evidence="3">Carboxylic ester hydrolase</fullName>
        <ecNumber evidence="3">3.1.1.-</ecNumber>
    </recommendedName>
</protein>
<dbReference type="Pfam" id="PF00135">
    <property type="entry name" value="COesterase"/>
    <property type="match status" value="1"/>
</dbReference>
<dbReference type="InterPro" id="IPR019826">
    <property type="entry name" value="Carboxylesterase_B_AS"/>
</dbReference>
<dbReference type="PANTHER" id="PTHR43142">
    <property type="entry name" value="CARBOXYLIC ESTER HYDROLASE"/>
    <property type="match status" value="1"/>
</dbReference>
<reference evidence="5 6" key="1">
    <citation type="journal article" date="2008" name="PLoS Genet.">
        <title>Genomic islands in the pathogenic filamentous fungus Aspergillus fumigatus.</title>
        <authorList>
            <person name="Fedorova N.D."/>
            <person name="Khaldi N."/>
            <person name="Joardar V.S."/>
            <person name="Maiti R."/>
            <person name="Amedeo P."/>
            <person name="Anderson M.J."/>
            <person name="Crabtree J."/>
            <person name="Silva J.C."/>
            <person name="Badger J.H."/>
            <person name="Albarraq A."/>
            <person name="Angiuoli S."/>
            <person name="Bussey H."/>
            <person name="Bowyer P."/>
            <person name="Cotty P.J."/>
            <person name="Dyer P.S."/>
            <person name="Egan A."/>
            <person name="Galens K."/>
            <person name="Fraser-Liggett C.M."/>
            <person name="Haas B.J."/>
            <person name="Inman J.M."/>
            <person name="Kent R."/>
            <person name="Lemieux S."/>
            <person name="Malavazi I."/>
            <person name="Orvis J."/>
            <person name="Roemer T."/>
            <person name="Ronning C.M."/>
            <person name="Sundaram J.P."/>
            <person name="Sutton G."/>
            <person name="Turner G."/>
            <person name="Venter J.C."/>
            <person name="White O.R."/>
            <person name="Whitty B.R."/>
            <person name="Youngman P."/>
            <person name="Wolfe K.H."/>
            <person name="Goldman G.H."/>
            <person name="Wortman J.R."/>
            <person name="Jiang B."/>
            <person name="Denning D.W."/>
            <person name="Nierman W.C."/>
        </authorList>
    </citation>
    <scope>NUCLEOTIDE SEQUENCE [LARGE SCALE GENOMIC DNA]</scope>
    <source>
        <strain evidence="6">CBS 144.89 / FGSC A1163 / CEA10</strain>
    </source>
</reference>
<proteinExistence type="inferred from homology"/>
<dbReference type="EC" id="3.1.1.-" evidence="3"/>
<dbReference type="InterPro" id="IPR029058">
    <property type="entry name" value="AB_hydrolase_fold"/>
</dbReference>
<evidence type="ECO:0000256" key="2">
    <source>
        <dbReference type="ARBA" id="ARBA00022801"/>
    </source>
</evidence>
<dbReference type="InterPro" id="IPR002018">
    <property type="entry name" value="CarbesteraseB"/>
</dbReference>
<accession>B0Y5W5</accession>
<evidence type="ECO:0000256" key="3">
    <source>
        <dbReference type="RuleBase" id="RU361235"/>
    </source>
</evidence>
<comment type="similarity">
    <text evidence="1 3">Belongs to the type-B carboxylesterase/lipase family.</text>
</comment>
<evidence type="ECO:0000259" key="4">
    <source>
        <dbReference type="Pfam" id="PF00135"/>
    </source>
</evidence>
<organism evidence="5 6">
    <name type="scientific">Aspergillus fumigatus (strain CBS 144.89 / FGSC A1163 / CEA10)</name>
    <name type="common">Neosartorya fumigata</name>
    <dbReference type="NCBI Taxonomy" id="451804"/>
    <lineage>
        <taxon>Eukaryota</taxon>
        <taxon>Fungi</taxon>
        <taxon>Dikarya</taxon>
        <taxon>Ascomycota</taxon>
        <taxon>Pezizomycotina</taxon>
        <taxon>Eurotiomycetes</taxon>
        <taxon>Eurotiomycetidae</taxon>
        <taxon>Eurotiales</taxon>
        <taxon>Aspergillaceae</taxon>
        <taxon>Aspergillus</taxon>
        <taxon>Aspergillus subgen. Fumigati</taxon>
    </lineage>
</organism>
<dbReference type="PANTHER" id="PTHR43142:SF4">
    <property type="entry name" value="CARBOXYLIC ESTER HYDROLASE"/>
    <property type="match status" value="1"/>
</dbReference>
<dbReference type="ESTHER" id="aspfu-q4wp19">
    <property type="family name" value="Fungal_carboxylesterase_lipase"/>
</dbReference>
<dbReference type="SUPFAM" id="SSF53474">
    <property type="entry name" value="alpha/beta-Hydrolases"/>
    <property type="match status" value="1"/>
</dbReference>
<gene>
    <name evidence="5" type="ORF">AFUB_064820</name>
</gene>
<evidence type="ECO:0000256" key="1">
    <source>
        <dbReference type="ARBA" id="ARBA00005964"/>
    </source>
</evidence>
<name>B0Y5W5_ASPFC</name>